<comment type="caution">
    <text evidence="2">The sequence shown here is derived from an EMBL/GenBank/DDBJ whole genome shotgun (WGS) entry which is preliminary data.</text>
</comment>
<feature type="transmembrane region" description="Helical" evidence="1">
    <location>
        <begin position="122"/>
        <end position="140"/>
    </location>
</feature>
<feature type="transmembrane region" description="Helical" evidence="1">
    <location>
        <begin position="160"/>
        <end position="182"/>
    </location>
</feature>
<dbReference type="AlphaFoldDB" id="A0A840EAE0"/>
<evidence type="ECO:0000313" key="3">
    <source>
        <dbReference type="Proteomes" id="UP000576209"/>
    </source>
</evidence>
<accession>A0A840EAE0</accession>
<keyword evidence="1" id="KW-1133">Transmembrane helix</keyword>
<dbReference type="EMBL" id="JACIFF010000008">
    <property type="protein sequence ID" value="MBB4080377.1"/>
    <property type="molecule type" value="Genomic_DNA"/>
</dbReference>
<sequence>MHYWPTTARPSSKKITYLVATNEGIGSFTVPEHAAAAALQQLRQGLYVEGLALIPMHLLMRVQSYQDSTSLIVRQHAGKSQRFQLRTVAARNEAMRVLRDHPAVKESNMLDQPLADRITPRLAACAVLSILGWIAFELFVANGRDSEGMNQLSLGVFTELPFVLLPISIGVIAVGAAVYTLWQSRQETPTLEEVLFK</sequence>
<dbReference type="RefSeq" id="WP_183496617.1">
    <property type="nucleotide sequence ID" value="NZ_JACIFF010000008.1"/>
</dbReference>
<reference evidence="2 3" key="1">
    <citation type="submission" date="2020-08" db="EMBL/GenBank/DDBJ databases">
        <title>Genomic Encyclopedia of Type Strains, Phase IV (KMG-IV): sequencing the most valuable type-strain genomes for metagenomic binning, comparative biology and taxonomic classification.</title>
        <authorList>
            <person name="Goeker M."/>
        </authorList>
    </citation>
    <scope>NUCLEOTIDE SEQUENCE [LARGE SCALE GENOMIC DNA]</scope>
    <source>
        <strain evidence="2 3">DSM 105137</strain>
    </source>
</reference>
<keyword evidence="1" id="KW-0812">Transmembrane</keyword>
<evidence type="ECO:0000313" key="2">
    <source>
        <dbReference type="EMBL" id="MBB4080377.1"/>
    </source>
</evidence>
<keyword evidence="1" id="KW-0472">Membrane</keyword>
<name>A0A840EAE0_9BACT</name>
<organism evidence="2 3">
    <name type="scientific">Neolewinella aquimaris</name>
    <dbReference type="NCBI Taxonomy" id="1835722"/>
    <lineage>
        <taxon>Bacteria</taxon>
        <taxon>Pseudomonadati</taxon>
        <taxon>Bacteroidota</taxon>
        <taxon>Saprospiria</taxon>
        <taxon>Saprospirales</taxon>
        <taxon>Lewinellaceae</taxon>
        <taxon>Neolewinella</taxon>
    </lineage>
</organism>
<dbReference type="Proteomes" id="UP000576209">
    <property type="component" value="Unassembled WGS sequence"/>
</dbReference>
<protein>
    <submittedName>
        <fullName evidence="2">Uncharacterized protein</fullName>
    </submittedName>
</protein>
<proteinExistence type="predicted"/>
<keyword evidence="3" id="KW-1185">Reference proteome</keyword>
<gene>
    <name evidence="2" type="ORF">GGR28_003011</name>
</gene>
<evidence type="ECO:0000256" key="1">
    <source>
        <dbReference type="SAM" id="Phobius"/>
    </source>
</evidence>